<name>A0A480B0W2_9FIRM</name>
<evidence type="ECO:0000313" key="2">
    <source>
        <dbReference type="EMBL" id="GCL66816.1"/>
    </source>
</evidence>
<gene>
    <name evidence="2" type="ORF">PAGU1578_04370</name>
</gene>
<comment type="caution">
    <text evidence="2">The sequence shown here is derived from an EMBL/GenBank/DDBJ whole genome shotgun (WGS) entry which is preliminary data.</text>
</comment>
<dbReference type="AlphaFoldDB" id="A0A480B0W2"/>
<feature type="region of interest" description="Disordered" evidence="1">
    <location>
        <begin position="1"/>
        <end position="25"/>
    </location>
</feature>
<sequence>MAQHSSPHTDFSTLQDAPITTSANNKELAKRIKDISQQVLKRNYKLYKALENK</sequence>
<dbReference type="RefSeq" id="WP_170999119.1">
    <property type="nucleotide sequence ID" value="NZ_BJCQ01000010.1"/>
</dbReference>
<protein>
    <submittedName>
        <fullName evidence="2">Uncharacterized protein</fullName>
    </submittedName>
</protein>
<evidence type="ECO:0000256" key="1">
    <source>
        <dbReference type="SAM" id="MobiDB-lite"/>
    </source>
</evidence>
<evidence type="ECO:0000313" key="3">
    <source>
        <dbReference type="Proteomes" id="UP000300381"/>
    </source>
</evidence>
<dbReference type="EMBL" id="BJCQ01000010">
    <property type="protein sequence ID" value="GCL66816.1"/>
    <property type="molecule type" value="Genomic_DNA"/>
</dbReference>
<accession>A0A480B0W2</accession>
<dbReference type="Proteomes" id="UP000300381">
    <property type="component" value="Unassembled WGS sequence"/>
</dbReference>
<organism evidence="2 3">
    <name type="scientific">Veillonella tobetsuensis</name>
    <dbReference type="NCBI Taxonomy" id="1110546"/>
    <lineage>
        <taxon>Bacteria</taxon>
        <taxon>Bacillati</taxon>
        <taxon>Bacillota</taxon>
        <taxon>Negativicutes</taxon>
        <taxon>Veillonellales</taxon>
        <taxon>Veillonellaceae</taxon>
        <taxon>Veillonella</taxon>
    </lineage>
</organism>
<reference evidence="2 3" key="1">
    <citation type="submission" date="2019-03" db="EMBL/GenBank/DDBJ databases">
        <title>Draft genome sequences of two Veillonella tobetsuensis clinical isolates from intraoperative bronchial fluids of elderly patients with pulmonary carcinoma.</title>
        <authorList>
            <person name="Akiyama T."/>
        </authorList>
    </citation>
    <scope>NUCLEOTIDE SEQUENCE [LARGE SCALE GENOMIC DNA]</scope>
    <source>
        <strain evidence="2 3">PAGU 1578</strain>
    </source>
</reference>
<proteinExistence type="predicted"/>